<feature type="domain" description="Spermatogenesis-associated protein 20-like TRX" evidence="1">
    <location>
        <begin position="1"/>
        <end position="99"/>
    </location>
</feature>
<proteinExistence type="predicted"/>
<evidence type="ECO:0000313" key="2">
    <source>
        <dbReference type="EMBL" id="KJH47434.1"/>
    </source>
</evidence>
<reference evidence="3" key="2">
    <citation type="journal article" date="2016" name="Sci. Rep.">
        <title>Dictyocaulus viviparus genome, variome and transcriptome elucidate lungworm biology and support future intervention.</title>
        <authorList>
            <person name="McNulty S.N."/>
            <person name="Strube C."/>
            <person name="Rosa B.A."/>
            <person name="Martin J.C."/>
            <person name="Tyagi R."/>
            <person name="Choi Y.J."/>
            <person name="Wang Q."/>
            <person name="Hallsworth Pepin K."/>
            <person name="Zhang X."/>
            <person name="Ozersky P."/>
            <person name="Wilson R.K."/>
            <person name="Sternberg P.W."/>
            <person name="Gasser R.B."/>
            <person name="Mitreva M."/>
        </authorList>
    </citation>
    <scope>NUCLEOTIDE SEQUENCE [LARGE SCALE GENOMIC DNA]</scope>
    <source>
        <strain evidence="3">HannoverDv2000</strain>
    </source>
</reference>
<dbReference type="InterPro" id="IPR004879">
    <property type="entry name" value="Ssp411-like_TRX"/>
</dbReference>
<dbReference type="GO" id="GO:0005975">
    <property type="term" value="P:carbohydrate metabolic process"/>
    <property type="evidence" value="ECO:0007669"/>
    <property type="project" value="InterPro"/>
</dbReference>
<dbReference type="SUPFAM" id="SSF52833">
    <property type="entry name" value="Thioredoxin-like"/>
    <property type="match status" value="1"/>
</dbReference>
<gene>
    <name evidence="2" type="ORF">DICVIV_06465</name>
</gene>
<dbReference type="AlphaFoldDB" id="A0A0D8XUJ6"/>
<dbReference type="InterPro" id="IPR036249">
    <property type="entry name" value="Thioredoxin-like_sf"/>
</dbReference>
<dbReference type="InterPro" id="IPR024705">
    <property type="entry name" value="Ssp411"/>
</dbReference>
<reference evidence="2 3" key="1">
    <citation type="submission" date="2013-11" db="EMBL/GenBank/DDBJ databases">
        <title>Draft genome of the bovine lungworm Dictyocaulus viviparus.</title>
        <authorList>
            <person name="Mitreva M."/>
        </authorList>
    </citation>
    <scope>NUCLEOTIDE SEQUENCE [LARGE SCALE GENOMIC DNA]</scope>
    <source>
        <strain evidence="2 3">HannoverDv2000</strain>
    </source>
</reference>
<organism evidence="2 3">
    <name type="scientific">Dictyocaulus viviparus</name>
    <name type="common">Bovine lungworm</name>
    <dbReference type="NCBI Taxonomy" id="29172"/>
    <lineage>
        <taxon>Eukaryota</taxon>
        <taxon>Metazoa</taxon>
        <taxon>Ecdysozoa</taxon>
        <taxon>Nematoda</taxon>
        <taxon>Chromadorea</taxon>
        <taxon>Rhabditida</taxon>
        <taxon>Rhabditina</taxon>
        <taxon>Rhabditomorpha</taxon>
        <taxon>Strongyloidea</taxon>
        <taxon>Metastrongylidae</taxon>
        <taxon>Dictyocaulus</taxon>
    </lineage>
</organism>
<name>A0A0D8XUJ6_DICVI</name>
<keyword evidence="3" id="KW-1185">Reference proteome</keyword>
<dbReference type="PANTHER" id="PTHR42899:SF1">
    <property type="entry name" value="SPERMATOGENESIS-ASSOCIATED PROTEIN 20"/>
    <property type="match status" value="1"/>
</dbReference>
<sequence>MEKESFVNEEIARILNNNFVSIKVDREERPDVDKLYMSFIQTVSGSGGWPMTVFLTPNLDPIFGGTYFPPCDSPGRLGFPSLLKIVMENWNDHNTRISIRRQGRLITDALKKGSHHPADQIPVLEIVVRSTMKHNASTFDKLHGGFGDAPKFPKACNLEFLINYYCWTKDNSDKEVCRSMLESTLNALNQGGIHDHIGKGFHRYSTDEEWHVPHFEKMLYDQAQLLSVYSDYSLLFGGKFRDIVEDIAGYMEECLSHKDGGLFSAEDADSLPAENSSEKKEGAFYVWEMSQIQELLKDLRIGEKDGFKVFRHYYNVEEEGNVSRIKDPHGELRHQNVLRMLRSHEDNAKQLGIESDLLSAGIMKAKAALASPRCDYVVRANKIVEFVKCFLIDENKQLLRCAYSSPDGDVENTSTPINAFSDDYAMLIQGLLDFYQVTGDLQLLKLADMLQHDMDTKFWDIEKETGYYIGRESSDVNVRVMEDQDGAEPCATSVALGNLVRLYEYFNTEEYKRKAEKIIEGCSSRLTKHPYILTKMVSGFIRLVKGSVKIVIVGSACDENVKLFRNIIQTHYIWNKLVLFLDPSIDNSFITERCSMYMGMLKEQTPTVFICANFTCGPPINTLDTLKTEMERLTA</sequence>
<dbReference type="EMBL" id="KN716307">
    <property type="protein sequence ID" value="KJH47434.1"/>
    <property type="molecule type" value="Genomic_DNA"/>
</dbReference>
<accession>A0A0D8XUJ6</accession>
<dbReference type="Gene3D" id="1.50.10.20">
    <property type="match status" value="1"/>
</dbReference>
<dbReference type="Gene3D" id="3.40.30.10">
    <property type="entry name" value="Glutaredoxin"/>
    <property type="match status" value="1"/>
</dbReference>
<dbReference type="Proteomes" id="UP000053766">
    <property type="component" value="Unassembled WGS sequence"/>
</dbReference>
<dbReference type="InterPro" id="IPR008928">
    <property type="entry name" value="6-hairpin_glycosidase_sf"/>
</dbReference>
<evidence type="ECO:0000313" key="3">
    <source>
        <dbReference type="Proteomes" id="UP000053766"/>
    </source>
</evidence>
<dbReference type="OrthoDB" id="1923667at2759"/>
<dbReference type="PANTHER" id="PTHR42899">
    <property type="entry name" value="SPERMATOGENESIS-ASSOCIATED PROTEIN 20"/>
    <property type="match status" value="1"/>
</dbReference>
<dbReference type="PIRSF" id="PIRSF006402">
    <property type="entry name" value="UCP006402_thioredoxin"/>
    <property type="match status" value="1"/>
</dbReference>
<protein>
    <recommendedName>
        <fullName evidence="1">Spermatogenesis-associated protein 20-like TRX domain-containing protein</fullName>
    </recommendedName>
</protein>
<dbReference type="STRING" id="29172.A0A0D8XUJ6"/>
<evidence type="ECO:0000259" key="1">
    <source>
        <dbReference type="Pfam" id="PF03190"/>
    </source>
</evidence>
<dbReference type="SUPFAM" id="SSF48208">
    <property type="entry name" value="Six-hairpin glycosidases"/>
    <property type="match status" value="1"/>
</dbReference>
<dbReference type="Pfam" id="PF03190">
    <property type="entry name" value="Thioredox_DsbH"/>
    <property type="match status" value="1"/>
</dbReference>